<dbReference type="Proteomes" id="UP000349468">
    <property type="component" value="Unassembled WGS sequence"/>
</dbReference>
<dbReference type="EMBL" id="CABVIK010000054">
    <property type="protein sequence ID" value="VVP62141.1"/>
    <property type="molecule type" value="Genomic_DNA"/>
</dbReference>
<sequence length="82" mass="9312">MRIYPSPGLRVRDPVKRDFLPITGREVPDDDYYWLRRLNCNDATLTAPELPPAVEDKPELPPAINEKLVKATKPETHKGSDS</sequence>
<feature type="region of interest" description="Disordered" evidence="1">
    <location>
        <begin position="49"/>
        <end position="82"/>
    </location>
</feature>
<evidence type="ECO:0000313" key="2">
    <source>
        <dbReference type="EMBL" id="VVP62141.1"/>
    </source>
</evidence>
<proteinExistence type="predicted"/>
<evidence type="ECO:0000313" key="3">
    <source>
        <dbReference type="Proteomes" id="UP000349468"/>
    </source>
</evidence>
<dbReference type="RefSeq" id="WP_154914353.1">
    <property type="nucleotide sequence ID" value="NZ_CABVIK010000054.1"/>
</dbReference>
<gene>
    <name evidence="2" type="ORF">PS870_06531</name>
</gene>
<dbReference type="AlphaFoldDB" id="A0A5E7QJB1"/>
<evidence type="ECO:0008006" key="4">
    <source>
        <dbReference type="Google" id="ProtNLM"/>
    </source>
</evidence>
<accession>A0A5E7QJB1</accession>
<name>A0A5E7QJB1_PSEFL</name>
<evidence type="ECO:0000256" key="1">
    <source>
        <dbReference type="SAM" id="MobiDB-lite"/>
    </source>
</evidence>
<feature type="compositionally biased region" description="Basic and acidic residues" evidence="1">
    <location>
        <begin position="67"/>
        <end position="82"/>
    </location>
</feature>
<protein>
    <recommendedName>
        <fullName evidence="4">DUF2635 domain-containing protein</fullName>
    </recommendedName>
</protein>
<dbReference type="Pfam" id="PF10948">
    <property type="entry name" value="DUF2635"/>
    <property type="match status" value="1"/>
</dbReference>
<reference evidence="2 3" key="1">
    <citation type="submission" date="2019-09" db="EMBL/GenBank/DDBJ databases">
        <authorList>
            <person name="Chandra G."/>
            <person name="Truman W A."/>
        </authorList>
    </citation>
    <scope>NUCLEOTIDE SEQUENCE [LARGE SCALE GENOMIC DNA]</scope>
    <source>
        <strain evidence="2">PS870</strain>
    </source>
</reference>
<organism evidence="2 3">
    <name type="scientific">Pseudomonas fluorescens</name>
    <dbReference type="NCBI Taxonomy" id="294"/>
    <lineage>
        <taxon>Bacteria</taxon>
        <taxon>Pseudomonadati</taxon>
        <taxon>Pseudomonadota</taxon>
        <taxon>Gammaproteobacteria</taxon>
        <taxon>Pseudomonadales</taxon>
        <taxon>Pseudomonadaceae</taxon>
        <taxon>Pseudomonas</taxon>
    </lineage>
</organism>
<dbReference type="InterPro" id="IPR024400">
    <property type="entry name" value="DUF2635"/>
</dbReference>